<dbReference type="AlphaFoldDB" id="A0A4D4LG67"/>
<organism evidence="2 3">
    <name type="scientific">Streptomyces violaceusniger</name>
    <dbReference type="NCBI Taxonomy" id="68280"/>
    <lineage>
        <taxon>Bacteria</taxon>
        <taxon>Bacillati</taxon>
        <taxon>Actinomycetota</taxon>
        <taxon>Actinomycetes</taxon>
        <taxon>Kitasatosporales</taxon>
        <taxon>Streptomycetaceae</taxon>
        <taxon>Streptomyces</taxon>
        <taxon>Streptomyces violaceusniger group</taxon>
    </lineage>
</organism>
<proteinExistence type="predicted"/>
<name>A0A4D4LG67_STRVO</name>
<keyword evidence="1" id="KW-0732">Signal</keyword>
<keyword evidence="3" id="KW-1185">Reference proteome</keyword>
<evidence type="ECO:0008006" key="4">
    <source>
        <dbReference type="Google" id="ProtNLM"/>
    </source>
</evidence>
<evidence type="ECO:0000313" key="3">
    <source>
        <dbReference type="Proteomes" id="UP000301309"/>
    </source>
</evidence>
<protein>
    <recommendedName>
        <fullName evidence="4">Secreted protein</fullName>
    </recommendedName>
</protein>
<evidence type="ECO:0000256" key="1">
    <source>
        <dbReference type="SAM" id="SignalP"/>
    </source>
</evidence>
<accession>A0A4D4LG67</accession>
<dbReference type="Proteomes" id="UP000301309">
    <property type="component" value="Unassembled WGS sequence"/>
</dbReference>
<dbReference type="EMBL" id="BJHW01000002">
    <property type="protein sequence ID" value="GDY60292.1"/>
    <property type="molecule type" value="Genomic_DNA"/>
</dbReference>
<sequence>MVRLRICAAVMGGSAIAPSASTHTWTELPAFGPGRTSASAVRVRPFGSVKRTVAG</sequence>
<reference evidence="2 3" key="1">
    <citation type="journal article" date="2020" name="Int. J. Syst. Evol. Microbiol.">
        <title>Reclassification of Streptomyces castelarensis and Streptomyces sporoclivatus as later heterotypic synonyms of Streptomyces antimycoticus.</title>
        <authorList>
            <person name="Komaki H."/>
            <person name="Tamura T."/>
        </authorList>
    </citation>
    <scope>NUCLEOTIDE SEQUENCE [LARGE SCALE GENOMIC DNA]</scope>
    <source>
        <strain evidence="2 3">NBRC 13459</strain>
    </source>
</reference>
<feature type="chain" id="PRO_5020370798" description="Secreted protein" evidence="1">
    <location>
        <begin position="20"/>
        <end position="55"/>
    </location>
</feature>
<comment type="caution">
    <text evidence="2">The sequence shown here is derived from an EMBL/GenBank/DDBJ whole genome shotgun (WGS) entry which is preliminary data.</text>
</comment>
<evidence type="ECO:0000313" key="2">
    <source>
        <dbReference type="EMBL" id="GDY60292.1"/>
    </source>
</evidence>
<feature type="signal peptide" evidence="1">
    <location>
        <begin position="1"/>
        <end position="19"/>
    </location>
</feature>
<gene>
    <name evidence="2" type="ORF">SVIO_109150</name>
</gene>